<protein>
    <recommendedName>
        <fullName evidence="7">Large ribosomal subunit protein bL32m</fullName>
    </recommendedName>
</protein>
<accession>A0A0E9NGV4</accession>
<evidence type="ECO:0000256" key="1">
    <source>
        <dbReference type="ARBA" id="ARBA00004173"/>
    </source>
</evidence>
<dbReference type="InterPro" id="IPR002677">
    <property type="entry name" value="Ribosomal_bL32"/>
</dbReference>
<evidence type="ECO:0000256" key="2">
    <source>
        <dbReference type="ARBA" id="ARBA00008560"/>
    </source>
</evidence>
<keyword evidence="9" id="KW-1185">Reference proteome</keyword>
<comment type="subcellular location">
    <subcellularLocation>
        <location evidence="1">Mitochondrion</location>
    </subcellularLocation>
</comment>
<proteinExistence type="inferred from homology"/>
<evidence type="ECO:0000256" key="3">
    <source>
        <dbReference type="ARBA" id="ARBA00022946"/>
    </source>
</evidence>
<dbReference type="OMA" id="GDDMAMK"/>
<keyword evidence="4" id="KW-0689">Ribosomal protein</keyword>
<reference evidence="8 9" key="3">
    <citation type="journal article" date="2015" name="Genome Announc.">
        <title>Draft Genome Sequence of the Archiascomycetous Yeast Saitoella complicata.</title>
        <authorList>
            <person name="Yamauchi K."/>
            <person name="Kondo S."/>
            <person name="Hamamoto M."/>
            <person name="Takahashi Y."/>
            <person name="Ogura Y."/>
            <person name="Hayashi T."/>
            <person name="Nishida H."/>
        </authorList>
    </citation>
    <scope>NUCLEOTIDE SEQUENCE [LARGE SCALE GENOMIC DNA]</scope>
    <source>
        <strain evidence="8 9">NRRL Y-17804</strain>
    </source>
</reference>
<dbReference type="Pfam" id="PF01783">
    <property type="entry name" value="Ribosomal_L32p"/>
    <property type="match status" value="1"/>
</dbReference>
<keyword evidence="6" id="KW-0687">Ribonucleoprotein</keyword>
<dbReference type="AlphaFoldDB" id="A0A0E9NGV4"/>
<evidence type="ECO:0000313" key="8">
    <source>
        <dbReference type="EMBL" id="GAO49074.1"/>
    </source>
</evidence>
<keyword evidence="5" id="KW-0496">Mitochondrion</keyword>
<dbReference type="EMBL" id="BACD03000019">
    <property type="protein sequence ID" value="GAO49074.1"/>
    <property type="molecule type" value="Genomic_DNA"/>
</dbReference>
<comment type="similarity">
    <text evidence="2">Belongs to the bacterial ribosomal protein bL32 family.</text>
</comment>
<gene>
    <name evidence="8" type="ORF">G7K_3233-t1</name>
</gene>
<dbReference type="PANTHER" id="PTHR21026:SF2">
    <property type="entry name" value="LARGE RIBOSOMAL SUBUNIT PROTEIN BL32M"/>
    <property type="match status" value="1"/>
</dbReference>
<dbReference type="GO" id="GO:0006412">
    <property type="term" value="P:translation"/>
    <property type="evidence" value="ECO:0007669"/>
    <property type="project" value="InterPro"/>
</dbReference>
<sequence>MASLSLPLLRPSAPLSLRTGLGLGLASLLPRISIRIAVPAPLLGIWDSIFRAAPKKKTSHSRKRMRQATKYLRDNLGLNRCPSCGMVKRAHTLCTPCYGDIKKVWKGKVPEFNDPSAWTEKLLGDDMAMKGDFGEGKTYKRQA</sequence>
<reference evidence="8 9" key="1">
    <citation type="journal article" date="2011" name="J. Gen. Appl. Microbiol.">
        <title>Draft genome sequencing of the enigmatic yeast Saitoella complicata.</title>
        <authorList>
            <person name="Nishida H."/>
            <person name="Hamamoto M."/>
            <person name="Sugiyama J."/>
        </authorList>
    </citation>
    <scope>NUCLEOTIDE SEQUENCE [LARGE SCALE GENOMIC DNA]</scope>
    <source>
        <strain evidence="8 9">NRRL Y-17804</strain>
    </source>
</reference>
<dbReference type="InterPro" id="IPR011332">
    <property type="entry name" value="Ribosomal_zn-bd"/>
</dbReference>
<evidence type="ECO:0000256" key="5">
    <source>
        <dbReference type="ARBA" id="ARBA00023128"/>
    </source>
</evidence>
<name>A0A0E9NGV4_SAICN</name>
<reference evidence="8 9" key="2">
    <citation type="journal article" date="2014" name="J. Gen. Appl. Microbiol.">
        <title>The early diverging ascomycetous budding yeast Saitoella complicata has three histone deacetylases belonging to the Clr6, Hos2, and Rpd3 lineages.</title>
        <authorList>
            <person name="Nishida H."/>
            <person name="Matsumoto T."/>
            <person name="Kondo S."/>
            <person name="Hamamoto M."/>
            <person name="Yoshikawa H."/>
        </authorList>
    </citation>
    <scope>NUCLEOTIDE SEQUENCE [LARGE SCALE GENOMIC DNA]</scope>
    <source>
        <strain evidence="8 9">NRRL Y-17804</strain>
    </source>
</reference>
<organism evidence="8 9">
    <name type="scientific">Saitoella complicata (strain BCRC 22490 / CBS 7301 / JCM 7358 / NBRC 10748 / NRRL Y-17804)</name>
    <dbReference type="NCBI Taxonomy" id="698492"/>
    <lineage>
        <taxon>Eukaryota</taxon>
        <taxon>Fungi</taxon>
        <taxon>Dikarya</taxon>
        <taxon>Ascomycota</taxon>
        <taxon>Taphrinomycotina</taxon>
        <taxon>Taphrinomycotina incertae sedis</taxon>
        <taxon>Saitoella</taxon>
    </lineage>
</organism>
<keyword evidence="3" id="KW-0809">Transit peptide</keyword>
<evidence type="ECO:0000313" key="9">
    <source>
        <dbReference type="Proteomes" id="UP000033140"/>
    </source>
</evidence>
<dbReference type="GO" id="GO:0003735">
    <property type="term" value="F:structural constituent of ribosome"/>
    <property type="evidence" value="ECO:0007669"/>
    <property type="project" value="InterPro"/>
</dbReference>
<evidence type="ECO:0000256" key="7">
    <source>
        <dbReference type="ARBA" id="ARBA00039935"/>
    </source>
</evidence>
<evidence type="ECO:0000256" key="4">
    <source>
        <dbReference type="ARBA" id="ARBA00022980"/>
    </source>
</evidence>
<dbReference type="NCBIfam" id="TIGR01031">
    <property type="entry name" value="rpmF_bact"/>
    <property type="match status" value="1"/>
</dbReference>
<dbReference type="GO" id="GO:0005762">
    <property type="term" value="C:mitochondrial large ribosomal subunit"/>
    <property type="evidence" value="ECO:0007669"/>
    <property type="project" value="TreeGrafter"/>
</dbReference>
<dbReference type="STRING" id="698492.A0A0E9NGV4"/>
<evidence type="ECO:0000256" key="6">
    <source>
        <dbReference type="ARBA" id="ARBA00023274"/>
    </source>
</evidence>
<dbReference type="PANTHER" id="PTHR21026">
    <property type="entry name" value="39S RIBOSOMAL PROTEIN L32, MITOCHONDRIAL"/>
    <property type="match status" value="1"/>
</dbReference>
<dbReference type="Proteomes" id="UP000033140">
    <property type="component" value="Unassembled WGS sequence"/>
</dbReference>
<comment type="caution">
    <text evidence="8">The sequence shown here is derived from an EMBL/GenBank/DDBJ whole genome shotgun (WGS) entry which is preliminary data.</text>
</comment>
<dbReference type="InterPro" id="IPR051991">
    <property type="entry name" value="Mitoribosomal_protein_bL32"/>
</dbReference>
<dbReference type="SUPFAM" id="SSF57829">
    <property type="entry name" value="Zn-binding ribosomal proteins"/>
    <property type="match status" value="1"/>
</dbReference>